<keyword evidence="5" id="KW-1185">Reference proteome</keyword>
<evidence type="ECO:0000256" key="2">
    <source>
        <dbReference type="ARBA" id="ARBA00022898"/>
    </source>
</evidence>
<dbReference type="PANTHER" id="PTHR32328:SF0">
    <property type="entry name" value="L-SERYL-TRNA(SEC) SELENIUM TRANSFERASE"/>
    <property type="match status" value="1"/>
</dbReference>
<dbReference type="AlphaFoldDB" id="G0J5G9"/>
<dbReference type="RefSeq" id="WP_014021890.1">
    <property type="nucleotide sequence ID" value="NC_015914.1"/>
</dbReference>
<protein>
    <submittedName>
        <fullName evidence="4">Aminotransferase class V</fullName>
    </submittedName>
</protein>
<dbReference type="STRING" id="880070.Cycma_3896"/>
<accession>G0J5G9</accession>
<comment type="cofactor">
    <cofactor evidence="1">
        <name>pyridoxal 5'-phosphate</name>
        <dbReference type="ChEBI" id="CHEBI:597326"/>
    </cofactor>
</comment>
<dbReference type="GO" id="GO:0004125">
    <property type="term" value="F:L-seryl-tRNA(Sec) selenium transferase activity"/>
    <property type="evidence" value="ECO:0007669"/>
    <property type="project" value="TreeGrafter"/>
</dbReference>
<dbReference type="InterPro" id="IPR000192">
    <property type="entry name" value="Aminotrans_V_dom"/>
</dbReference>
<evidence type="ECO:0000259" key="3">
    <source>
        <dbReference type="Pfam" id="PF00266"/>
    </source>
</evidence>
<dbReference type="PANTHER" id="PTHR32328">
    <property type="entry name" value="L-SERYL-TRNA(SEC) SELENIUM TRANSFERASE"/>
    <property type="match status" value="1"/>
</dbReference>
<dbReference type="OrthoDB" id="9787096at2"/>
<dbReference type="eggNOG" id="COG1921">
    <property type="taxonomic scope" value="Bacteria"/>
</dbReference>
<keyword evidence="4" id="KW-0808">Transferase</keyword>
<evidence type="ECO:0000313" key="4">
    <source>
        <dbReference type="EMBL" id="AEL27605.1"/>
    </source>
</evidence>
<dbReference type="InterPro" id="IPR015424">
    <property type="entry name" value="PyrdxlP-dep_Trfase"/>
</dbReference>
<proteinExistence type="predicted"/>
<organism evidence="4 5">
    <name type="scientific">Cyclobacterium marinum (strain ATCC 25205 / DSM 745 / LMG 13164 / NCIMB 1802)</name>
    <name type="common">Flectobacillus marinus</name>
    <dbReference type="NCBI Taxonomy" id="880070"/>
    <lineage>
        <taxon>Bacteria</taxon>
        <taxon>Pseudomonadati</taxon>
        <taxon>Bacteroidota</taxon>
        <taxon>Cytophagia</taxon>
        <taxon>Cytophagales</taxon>
        <taxon>Cyclobacteriaceae</taxon>
        <taxon>Cyclobacterium</taxon>
    </lineage>
</organism>
<dbReference type="HOGENOM" id="CLU_040896_1_1_10"/>
<name>G0J5G9_CYCMS</name>
<dbReference type="InterPro" id="IPR015421">
    <property type="entry name" value="PyrdxlP-dep_Trfase_major"/>
</dbReference>
<dbReference type="KEGG" id="cmr:Cycma_3896"/>
<evidence type="ECO:0000256" key="1">
    <source>
        <dbReference type="ARBA" id="ARBA00001933"/>
    </source>
</evidence>
<sequence length="530" mass="57395">MISRRKVINILSSLPFGGLFLGALLGTNSARSMPTTTVSPSKKALGKSIYDSIGVRPLINARGTVTVVGATRVLPEVQVAMDEAVKDFVQIDELMNGVGLRLAEITGAEWGVVSSGASAAISIATAGCVTGGDPDKIWQIPNLDGMKDEVIIPSYSRSAYDAAAKAVGVRMIEVNSPEELKVALGPRTAMIMVLASGASEDGPLSLKIISALAKPLNVPILVDAAAEGLEVPNPHIAQGADMVAYSGGKYLRGPQCAGLLIGRKDLVQASWITSAPHHGFGRGFKVGREEIMGMLTAVEMWKKRDHAEEWRMWISWANYISDRLEQVPGVKTEILLPKGRSNRSPSLQVNWDISLIPLTGQDVEELLWENNPRIAVSGAGSYLPFPPNREPNIRINPSQLMAGEEKVIAKSVYDLLSNPPKMQKPSGPAAFNLSGLWDLEIQFVASIVNQTFMLEQKGNEIFGTHHASFGPRELTGTLHGNDILIRSSYTKQGVRFNFQFTGVANNNNMNGILSLGEYGRAEWKAKRRKY</sequence>
<reference evidence="5" key="1">
    <citation type="submission" date="2011-07" db="EMBL/GenBank/DDBJ databases">
        <title>The complete genome of Cyclobacterium marinum DSM 745.</title>
        <authorList>
            <person name="Lucas S."/>
            <person name="Han J."/>
            <person name="Lapidus A."/>
            <person name="Bruce D."/>
            <person name="Goodwin L."/>
            <person name="Pitluck S."/>
            <person name="Peters L."/>
            <person name="Kyrpides N."/>
            <person name="Mavromatis K."/>
            <person name="Ivanova N."/>
            <person name="Ovchinnikova G."/>
            <person name="Chertkov O."/>
            <person name="Detter J.C."/>
            <person name="Tapia R."/>
            <person name="Han C."/>
            <person name="Land M."/>
            <person name="Hauser L."/>
            <person name="Markowitz V."/>
            <person name="Cheng J.-F."/>
            <person name="Hugenholtz P."/>
            <person name="Woyke T."/>
            <person name="Wu D."/>
            <person name="Tindall B."/>
            <person name="Schuetze A."/>
            <person name="Brambilla E."/>
            <person name="Klenk H.-P."/>
            <person name="Eisen J.A."/>
        </authorList>
    </citation>
    <scope>NUCLEOTIDE SEQUENCE [LARGE SCALE GENOMIC DNA]</scope>
    <source>
        <strain evidence="5">ATCC 25205 / DSM 745 / LMG 13164 / NCIMB 1802</strain>
    </source>
</reference>
<feature type="domain" description="Aminotransferase class V" evidence="3">
    <location>
        <begin position="177"/>
        <end position="330"/>
    </location>
</feature>
<dbReference type="Pfam" id="PF00266">
    <property type="entry name" value="Aminotran_5"/>
    <property type="match status" value="1"/>
</dbReference>
<keyword evidence="2" id="KW-0663">Pyridoxal phosphate</keyword>
<gene>
    <name evidence="4" type="ordered locus">Cycma_3896</name>
</gene>
<dbReference type="Gene3D" id="3.40.640.10">
    <property type="entry name" value="Type I PLP-dependent aspartate aminotransferase-like (Major domain)"/>
    <property type="match status" value="1"/>
</dbReference>
<evidence type="ECO:0000313" key="5">
    <source>
        <dbReference type="Proteomes" id="UP000001635"/>
    </source>
</evidence>
<keyword evidence="4" id="KW-0032">Aminotransferase</keyword>
<dbReference type="GO" id="GO:0008483">
    <property type="term" value="F:transaminase activity"/>
    <property type="evidence" value="ECO:0007669"/>
    <property type="project" value="UniProtKB-KW"/>
</dbReference>
<dbReference type="SUPFAM" id="SSF53383">
    <property type="entry name" value="PLP-dependent transferases"/>
    <property type="match status" value="1"/>
</dbReference>
<dbReference type="Proteomes" id="UP000001635">
    <property type="component" value="Chromosome"/>
</dbReference>
<dbReference type="EMBL" id="CP002955">
    <property type="protein sequence ID" value="AEL27605.1"/>
    <property type="molecule type" value="Genomic_DNA"/>
</dbReference>